<dbReference type="SUPFAM" id="SSF56801">
    <property type="entry name" value="Acetyl-CoA synthetase-like"/>
    <property type="match status" value="1"/>
</dbReference>
<dbReference type="InterPro" id="IPR040097">
    <property type="entry name" value="FAAL/FAAC"/>
</dbReference>
<evidence type="ECO:0000259" key="5">
    <source>
        <dbReference type="Pfam" id="PF00501"/>
    </source>
</evidence>
<feature type="domain" description="AMP-dependent synthetase/ligase" evidence="5">
    <location>
        <begin position="16"/>
        <end position="413"/>
    </location>
</feature>
<dbReference type="InterPro" id="IPR025110">
    <property type="entry name" value="AMP-bd_C"/>
</dbReference>
<organism evidence="7 8">
    <name type="scientific">Pseudomyxococcus hansupus</name>
    <dbReference type="NCBI Taxonomy" id="1297742"/>
    <lineage>
        <taxon>Bacteria</taxon>
        <taxon>Pseudomonadati</taxon>
        <taxon>Myxococcota</taxon>
        <taxon>Myxococcia</taxon>
        <taxon>Myxococcales</taxon>
        <taxon>Cystobacterineae</taxon>
        <taxon>Myxococcaceae</taxon>
        <taxon>Pseudomyxococcus</taxon>
    </lineage>
</organism>
<dbReference type="CDD" id="cd05931">
    <property type="entry name" value="FAAL"/>
    <property type="match status" value="1"/>
</dbReference>
<proteinExistence type="inferred from homology"/>
<protein>
    <submittedName>
        <fullName evidence="7">Malonyl CoA-acyl carrier protein transacylase</fullName>
    </submittedName>
</protein>
<dbReference type="eggNOG" id="COG0318">
    <property type="taxonomic scope" value="Bacteria"/>
</dbReference>
<dbReference type="InterPro" id="IPR000873">
    <property type="entry name" value="AMP-dep_synth/lig_dom"/>
</dbReference>
<keyword evidence="2" id="KW-0436">Ligase</keyword>
<evidence type="ECO:0000313" key="7">
    <source>
        <dbReference type="EMBL" id="AKQ65581.1"/>
    </source>
</evidence>
<reference evidence="7 8" key="1">
    <citation type="journal article" date="2016" name="PLoS ONE">
        <title>Complete Genome Sequence and Comparative Genomics of a Novel Myxobacterium Myxococcus hansupus.</title>
        <authorList>
            <person name="Sharma G."/>
            <person name="Narwani T."/>
            <person name="Subramanian S."/>
        </authorList>
    </citation>
    <scope>NUCLEOTIDE SEQUENCE [LARGE SCALE GENOMIC DNA]</scope>
    <source>
        <strain evidence="8">mixupus</strain>
    </source>
</reference>
<keyword evidence="4" id="KW-0443">Lipid metabolism</keyword>
<evidence type="ECO:0000256" key="2">
    <source>
        <dbReference type="ARBA" id="ARBA00022598"/>
    </source>
</evidence>
<dbReference type="PATRIC" id="fig|1297742.4.peg.2519"/>
<dbReference type="FunFam" id="3.40.50.12780:FF:000013">
    <property type="entry name" value="Long-chain-fatty-acid--AMP ligase FadD32"/>
    <property type="match status" value="1"/>
</dbReference>
<dbReference type="PANTHER" id="PTHR22754">
    <property type="entry name" value="DISCO-INTERACTING PROTEIN 2 DIP2 -RELATED"/>
    <property type="match status" value="1"/>
</dbReference>
<dbReference type="Pfam" id="PF00501">
    <property type="entry name" value="AMP-binding"/>
    <property type="match status" value="1"/>
</dbReference>
<dbReference type="AlphaFoldDB" id="A0A0H4WQ01"/>
<dbReference type="InterPro" id="IPR042099">
    <property type="entry name" value="ANL_N_sf"/>
</dbReference>
<dbReference type="STRING" id="1297742.A176_002493"/>
<dbReference type="GO" id="GO:0070566">
    <property type="term" value="F:adenylyltransferase activity"/>
    <property type="evidence" value="ECO:0007669"/>
    <property type="project" value="TreeGrafter"/>
</dbReference>
<dbReference type="GO" id="GO:0016874">
    <property type="term" value="F:ligase activity"/>
    <property type="evidence" value="ECO:0007669"/>
    <property type="project" value="UniProtKB-KW"/>
</dbReference>
<dbReference type="PROSITE" id="PS00455">
    <property type="entry name" value="AMP_BINDING"/>
    <property type="match status" value="1"/>
</dbReference>
<dbReference type="PANTHER" id="PTHR22754:SF32">
    <property type="entry name" value="DISCO-INTERACTING PROTEIN 2"/>
    <property type="match status" value="1"/>
</dbReference>
<evidence type="ECO:0000313" key="8">
    <source>
        <dbReference type="Proteomes" id="UP000009026"/>
    </source>
</evidence>
<sequence length="581" mass="63706">MPSPSRSLQTLTDVLRWRASNQTEARAYTFLEDGENQETVWTYGEMDRRARAIGAALQEHKGAGERALLLYPPGLDYIAAFYGSLYAGVTAVPAYPPTQLQAVNRILAILQDAKPRFALTTREILESVQAMAEAYPVLKDIRWIATDALEEGLEDGWKRPAITGDSLAFLQYTSGSTSTPKGVMVLHRNLMSNEGMIQQGFSHSEETTVCGWLPLYHDMGLIGIVLQSMYLGSHAVVMSPWAFLQRPIRWLSAITKYRVSTSGGPNFGYALCTRKVKPEQLASLDLSSWRVAFNGAEPVRADTMEQFAKTFAPAGFRPEAFYPCFGLAEATLFVSGGVVSDLPRTLTVEATTLEQNRAVPTQPGPHARTLASSGRSWGDSLIRIVKPDTLVACAPGEVGEIWTAGPHVTHGYWGREESNAETFQARIQGSEEGPFLRTGDLGFMVDGEVYVTGRIKDLIIVDGRNHYPQDLELTAESQHEALRPGCSVAFSVDHPEGERLVVLLEVSSRYSASESGETPNTVAPAQLQKKIRQAVAAGHSVDVSEVVLLQQGEVLKTSSGKVQRRACKAKYQDGSLQRWPE</sequence>
<dbReference type="Pfam" id="PF23024">
    <property type="entry name" value="AMP-dom_DIP2-like"/>
    <property type="match status" value="1"/>
</dbReference>
<dbReference type="RefSeq" id="WP_002638695.1">
    <property type="nucleotide sequence ID" value="NZ_CP012109.1"/>
</dbReference>
<dbReference type="GO" id="GO:0071766">
    <property type="term" value="P:Actinobacterium-type cell wall biogenesis"/>
    <property type="evidence" value="ECO:0007669"/>
    <property type="project" value="UniProtKB-ARBA"/>
</dbReference>
<feature type="domain" description="AMP-binding enzyme C-terminal" evidence="6">
    <location>
        <begin position="457"/>
        <end position="577"/>
    </location>
</feature>
<dbReference type="InterPro" id="IPR020845">
    <property type="entry name" value="AMP-binding_CS"/>
</dbReference>
<gene>
    <name evidence="7" type="ORF">A176_002493</name>
</gene>
<name>A0A0H4WQ01_9BACT</name>
<dbReference type="KEGG" id="mym:A176_002493"/>
<dbReference type="GO" id="GO:0006633">
    <property type="term" value="P:fatty acid biosynthetic process"/>
    <property type="evidence" value="ECO:0007669"/>
    <property type="project" value="TreeGrafter"/>
</dbReference>
<keyword evidence="8" id="KW-1185">Reference proteome</keyword>
<dbReference type="Proteomes" id="UP000009026">
    <property type="component" value="Chromosome"/>
</dbReference>
<dbReference type="OrthoDB" id="5480912at2"/>
<dbReference type="Gene3D" id="3.30.300.30">
    <property type="match status" value="1"/>
</dbReference>
<evidence type="ECO:0000256" key="4">
    <source>
        <dbReference type="ARBA" id="ARBA00023098"/>
    </source>
</evidence>
<evidence type="ECO:0000256" key="3">
    <source>
        <dbReference type="ARBA" id="ARBA00022832"/>
    </source>
</evidence>
<dbReference type="EMBL" id="CP012109">
    <property type="protein sequence ID" value="AKQ65581.1"/>
    <property type="molecule type" value="Genomic_DNA"/>
</dbReference>
<evidence type="ECO:0000256" key="1">
    <source>
        <dbReference type="ARBA" id="ARBA00006432"/>
    </source>
</evidence>
<comment type="similarity">
    <text evidence="1">Belongs to the ATP-dependent AMP-binding enzyme family.</text>
</comment>
<keyword evidence="3" id="KW-0276">Fatty acid metabolism</keyword>
<dbReference type="GO" id="GO:0005886">
    <property type="term" value="C:plasma membrane"/>
    <property type="evidence" value="ECO:0007669"/>
    <property type="project" value="TreeGrafter"/>
</dbReference>
<accession>A0A0H4WQ01</accession>
<dbReference type="Gene3D" id="3.40.50.12780">
    <property type="entry name" value="N-terminal domain of ligase-like"/>
    <property type="match status" value="1"/>
</dbReference>
<dbReference type="InterPro" id="IPR045851">
    <property type="entry name" value="AMP-bd_C_sf"/>
</dbReference>
<evidence type="ECO:0000259" key="6">
    <source>
        <dbReference type="Pfam" id="PF23024"/>
    </source>
</evidence>